<dbReference type="GO" id="GO:0000976">
    <property type="term" value="F:transcription cis-regulatory region binding"/>
    <property type="evidence" value="ECO:0007669"/>
    <property type="project" value="TreeGrafter"/>
</dbReference>
<dbReference type="FunFam" id="1.10.10.10:FF:000005">
    <property type="entry name" value="Two-component system response regulator"/>
    <property type="match status" value="1"/>
</dbReference>
<evidence type="ECO:0000259" key="8">
    <source>
        <dbReference type="PROSITE" id="PS50110"/>
    </source>
</evidence>
<dbReference type="GO" id="GO:0006355">
    <property type="term" value="P:regulation of DNA-templated transcription"/>
    <property type="evidence" value="ECO:0007669"/>
    <property type="project" value="InterPro"/>
</dbReference>
<dbReference type="Gene3D" id="3.40.50.2300">
    <property type="match status" value="1"/>
</dbReference>
<organism evidence="10 11">
    <name type="scientific">Pedobacter rhizosphaerae</name>
    <dbReference type="NCBI Taxonomy" id="390241"/>
    <lineage>
        <taxon>Bacteria</taxon>
        <taxon>Pseudomonadati</taxon>
        <taxon>Bacteroidota</taxon>
        <taxon>Sphingobacteriia</taxon>
        <taxon>Sphingobacteriales</taxon>
        <taxon>Sphingobacteriaceae</taxon>
        <taxon>Pedobacter</taxon>
    </lineage>
</organism>
<dbReference type="PANTHER" id="PTHR48111">
    <property type="entry name" value="REGULATOR OF RPOS"/>
    <property type="match status" value="1"/>
</dbReference>
<dbReference type="GO" id="GO:0032993">
    <property type="term" value="C:protein-DNA complex"/>
    <property type="evidence" value="ECO:0007669"/>
    <property type="project" value="TreeGrafter"/>
</dbReference>
<dbReference type="Proteomes" id="UP000199572">
    <property type="component" value="Unassembled WGS sequence"/>
</dbReference>
<sequence length="225" mass="25511">MPKIGIAEDDHKIAALLTSALTENGYEVVDVHDGIAALELFTHEKFDLFIVDIMMPGLNGIQLCKQIRDNQIATPLLMLTAMGTVDDKVTGLDAGADDYLVKPFHLKELLARVAALLRRHPANTPTTTHQLCFEDLCLDTYSKEVSRAGKTIELSAKEFILLELFLRNPNRLLTRQYIAEQAWDIHFDTGTNVIDVYVNFLRKKIDKDFERKLIHTKINMGYILK</sequence>
<dbReference type="CDD" id="cd00383">
    <property type="entry name" value="trans_reg_C"/>
    <property type="match status" value="1"/>
</dbReference>
<dbReference type="RefSeq" id="WP_090884580.1">
    <property type="nucleotide sequence ID" value="NZ_FOGG01000013.1"/>
</dbReference>
<evidence type="ECO:0000256" key="5">
    <source>
        <dbReference type="ARBA" id="ARBA00023163"/>
    </source>
</evidence>
<dbReference type="Pfam" id="PF00072">
    <property type="entry name" value="Response_reg"/>
    <property type="match status" value="1"/>
</dbReference>
<dbReference type="InterPro" id="IPR036388">
    <property type="entry name" value="WH-like_DNA-bd_sf"/>
</dbReference>
<dbReference type="GO" id="GO:0000156">
    <property type="term" value="F:phosphorelay response regulator activity"/>
    <property type="evidence" value="ECO:0007669"/>
    <property type="project" value="TreeGrafter"/>
</dbReference>
<evidence type="ECO:0000256" key="4">
    <source>
        <dbReference type="ARBA" id="ARBA00023125"/>
    </source>
</evidence>
<dbReference type="SUPFAM" id="SSF46894">
    <property type="entry name" value="C-terminal effector domain of the bipartite response regulators"/>
    <property type="match status" value="1"/>
</dbReference>
<accession>A0A1H9QXX6</accession>
<dbReference type="SMART" id="SM00862">
    <property type="entry name" value="Trans_reg_C"/>
    <property type="match status" value="1"/>
</dbReference>
<keyword evidence="2" id="KW-0902">Two-component regulatory system</keyword>
<dbReference type="InterPro" id="IPR001789">
    <property type="entry name" value="Sig_transdc_resp-reg_receiver"/>
</dbReference>
<dbReference type="InterPro" id="IPR039420">
    <property type="entry name" value="WalR-like"/>
</dbReference>
<evidence type="ECO:0000313" key="10">
    <source>
        <dbReference type="EMBL" id="SER65085.1"/>
    </source>
</evidence>
<protein>
    <submittedName>
        <fullName evidence="10">DNA-binding response regulator, OmpR family, contains REC and winged-helix (WHTH) domain</fullName>
    </submittedName>
</protein>
<evidence type="ECO:0000256" key="2">
    <source>
        <dbReference type="ARBA" id="ARBA00023012"/>
    </source>
</evidence>
<evidence type="ECO:0000256" key="3">
    <source>
        <dbReference type="ARBA" id="ARBA00023015"/>
    </source>
</evidence>
<dbReference type="InterPro" id="IPR011006">
    <property type="entry name" value="CheY-like_superfamily"/>
</dbReference>
<feature type="domain" description="OmpR/PhoB-type" evidence="9">
    <location>
        <begin position="128"/>
        <end position="225"/>
    </location>
</feature>
<gene>
    <name evidence="10" type="ORF">SAMN04488023_11327</name>
</gene>
<dbReference type="GO" id="GO:0005829">
    <property type="term" value="C:cytosol"/>
    <property type="evidence" value="ECO:0007669"/>
    <property type="project" value="TreeGrafter"/>
</dbReference>
<evidence type="ECO:0000256" key="7">
    <source>
        <dbReference type="PROSITE-ProRule" id="PRU01091"/>
    </source>
</evidence>
<reference evidence="11" key="1">
    <citation type="submission" date="2016-10" db="EMBL/GenBank/DDBJ databases">
        <authorList>
            <person name="Varghese N."/>
            <person name="Submissions S."/>
        </authorList>
    </citation>
    <scope>NUCLEOTIDE SEQUENCE [LARGE SCALE GENOMIC DNA]</scope>
    <source>
        <strain evidence="11">DSM 18610</strain>
    </source>
</reference>
<feature type="DNA-binding region" description="OmpR/PhoB-type" evidence="7">
    <location>
        <begin position="128"/>
        <end position="225"/>
    </location>
</feature>
<dbReference type="PROSITE" id="PS51755">
    <property type="entry name" value="OMPR_PHOB"/>
    <property type="match status" value="1"/>
</dbReference>
<dbReference type="InterPro" id="IPR016032">
    <property type="entry name" value="Sig_transdc_resp-reg_C-effctor"/>
</dbReference>
<dbReference type="PANTHER" id="PTHR48111:SF22">
    <property type="entry name" value="REGULATOR OF RPOS"/>
    <property type="match status" value="1"/>
</dbReference>
<keyword evidence="5" id="KW-0804">Transcription</keyword>
<dbReference type="Gene3D" id="1.10.10.10">
    <property type="entry name" value="Winged helix-like DNA-binding domain superfamily/Winged helix DNA-binding domain"/>
    <property type="match status" value="1"/>
</dbReference>
<keyword evidence="3" id="KW-0805">Transcription regulation</keyword>
<dbReference type="FunFam" id="3.40.50.2300:FF:000001">
    <property type="entry name" value="DNA-binding response regulator PhoB"/>
    <property type="match status" value="1"/>
</dbReference>
<evidence type="ECO:0000256" key="1">
    <source>
        <dbReference type="ARBA" id="ARBA00022553"/>
    </source>
</evidence>
<feature type="domain" description="Response regulatory" evidence="8">
    <location>
        <begin position="3"/>
        <end position="117"/>
    </location>
</feature>
<keyword evidence="4 7" id="KW-0238">DNA-binding</keyword>
<dbReference type="InterPro" id="IPR001867">
    <property type="entry name" value="OmpR/PhoB-type_DNA-bd"/>
</dbReference>
<name>A0A1H9QXX6_9SPHI</name>
<evidence type="ECO:0000256" key="6">
    <source>
        <dbReference type="PROSITE-ProRule" id="PRU00169"/>
    </source>
</evidence>
<feature type="modified residue" description="4-aspartylphosphate" evidence="6">
    <location>
        <position position="52"/>
    </location>
</feature>
<dbReference type="Pfam" id="PF00486">
    <property type="entry name" value="Trans_reg_C"/>
    <property type="match status" value="1"/>
</dbReference>
<evidence type="ECO:0000313" key="11">
    <source>
        <dbReference type="Proteomes" id="UP000199572"/>
    </source>
</evidence>
<dbReference type="SMART" id="SM00448">
    <property type="entry name" value="REC"/>
    <property type="match status" value="1"/>
</dbReference>
<dbReference type="STRING" id="390241.SAMN04488023_11327"/>
<proteinExistence type="predicted"/>
<dbReference type="OrthoDB" id="9790442at2"/>
<dbReference type="Gene3D" id="6.10.250.690">
    <property type="match status" value="1"/>
</dbReference>
<dbReference type="SUPFAM" id="SSF52172">
    <property type="entry name" value="CheY-like"/>
    <property type="match status" value="1"/>
</dbReference>
<dbReference type="PROSITE" id="PS50110">
    <property type="entry name" value="RESPONSE_REGULATORY"/>
    <property type="match status" value="1"/>
</dbReference>
<dbReference type="AlphaFoldDB" id="A0A1H9QXX6"/>
<dbReference type="EMBL" id="FOGG01000013">
    <property type="protein sequence ID" value="SER65085.1"/>
    <property type="molecule type" value="Genomic_DNA"/>
</dbReference>
<keyword evidence="1 6" id="KW-0597">Phosphoprotein</keyword>
<evidence type="ECO:0000259" key="9">
    <source>
        <dbReference type="PROSITE" id="PS51755"/>
    </source>
</evidence>
<keyword evidence="11" id="KW-1185">Reference proteome</keyword>